<feature type="compositionally biased region" description="Basic and acidic residues" evidence="1">
    <location>
        <begin position="97"/>
        <end position="106"/>
    </location>
</feature>
<dbReference type="RefSeq" id="WP_284921917.1">
    <property type="nucleotide sequence ID" value="NZ_CP126980.1"/>
</dbReference>
<reference evidence="3 4" key="1">
    <citation type="submission" date="2023-06" db="EMBL/GenBank/DDBJ databases">
        <authorList>
            <person name="Yushchuk O."/>
            <person name="Binda E."/>
            <person name="Ruckert-Reed C."/>
            <person name="Fedorenko V."/>
            <person name="Kalinowski J."/>
            <person name="Marinelli F."/>
        </authorList>
    </citation>
    <scope>NUCLEOTIDE SEQUENCE [LARGE SCALE GENOMIC DNA]</scope>
    <source>
        <strain evidence="3 4">NRRL 3884</strain>
    </source>
</reference>
<evidence type="ECO:0000256" key="1">
    <source>
        <dbReference type="SAM" id="MobiDB-lite"/>
    </source>
</evidence>
<accession>A0ABY8WR65</accession>
<feature type="region of interest" description="Disordered" evidence="1">
    <location>
        <begin position="84"/>
        <end position="106"/>
    </location>
</feature>
<sequence length="106" mass="11173">MIGKRAMVAAALLAGATGLGLVALGWWVQDWQYLSDWTDPDRWWGGLVRGIGYLIMGKIGFKAALALIAAVTVLIGWLRARASRGAGRAPATVPPEAEDRSTPAAG</sequence>
<keyword evidence="2" id="KW-0812">Transmembrane</keyword>
<gene>
    <name evidence="3" type="ORF">ACTOB_004096</name>
</gene>
<proteinExistence type="predicted"/>
<keyword evidence="2" id="KW-1133">Transmembrane helix</keyword>
<evidence type="ECO:0000313" key="4">
    <source>
        <dbReference type="Proteomes" id="UP001240150"/>
    </source>
</evidence>
<name>A0ABY8WR65_9ACTN</name>
<dbReference type="EMBL" id="CP126980">
    <property type="protein sequence ID" value="WIN00392.1"/>
    <property type="molecule type" value="Genomic_DNA"/>
</dbReference>
<evidence type="ECO:0000313" key="3">
    <source>
        <dbReference type="EMBL" id="WIN00392.1"/>
    </source>
</evidence>
<feature type="transmembrane region" description="Helical" evidence="2">
    <location>
        <begin position="7"/>
        <end position="28"/>
    </location>
</feature>
<organism evidence="3 4">
    <name type="scientific">Actinoplanes oblitus</name>
    <dbReference type="NCBI Taxonomy" id="3040509"/>
    <lineage>
        <taxon>Bacteria</taxon>
        <taxon>Bacillati</taxon>
        <taxon>Actinomycetota</taxon>
        <taxon>Actinomycetes</taxon>
        <taxon>Micromonosporales</taxon>
        <taxon>Micromonosporaceae</taxon>
        <taxon>Actinoplanes</taxon>
    </lineage>
</organism>
<dbReference type="Proteomes" id="UP001240150">
    <property type="component" value="Chromosome"/>
</dbReference>
<feature type="transmembrane region" description="Helical" evidence="2">
    <location>
        <begin position="59"/>
        <end position="78"/>
    </location>
</feature>
<keyword evidence="4" id="KW-1185">Reference proteome</keyword>
<protein>
    <submittedName>
        <fullName evidence="3">Uncharacterized protein</fullName>
    </submittedName>
</protein>
<evidence type="ECO:0000256" key="2">
    <source>
        <dbReference type="SAM" id="Phobius"/>
    </source>
</evidence>
<keyword evidence="2" id="KW-0472">Membrane</keyword>